<feature type="region of interest" description="Disordered" evidence="1">
    <location>
        <begin position="23"/>
        <end position="46"/>
    </location>
</feature>
<keyword evidence="3" id="KW-1185">Reference proteome</keyword>
<sequence length="296" mass="32066">MGLWASAISMPVARLYRKHASPLQSPSRVCGNSTSTHHGQPSPRAPETYFAKQHLVRFHARGDATLPVARVHHLRRPTSARPQRTTRFPSDGARGGWLTARFALDYQLAACPAEGHTARDNASCEPGCAHAFARRTALSRRASRARITTSSCTALAEPAAPRAQDAVPPHSARRAYGDLLQQPSAVLAPRFAFISRRALHRRLRHPPETGVRGRLSRRRLSQPFKRLLVRLPDGTAGDLPLPAEYTPAWGVPGSRGGAGCAAPVDGWVAIAAFGGRDAVLMKRETPVLYITLGVTV</sequence>
<gene>
    <name evidence="2" type="ORF">CALVIDRAFT_221468</name>
</gene>
<dbReference type="Proteomes" id="UP000076738">
    <property type="component" value="Unassembled WGS sequence"/>
</dbReference>
<feature type="compositionally biased region" description="Polar residues" evidence="1">
    <location>
        <begin position="23"/>
        <end position="39"/>
    </location>
</feature>
<proteinExistence type="predicted"/>
<evidence type="ECO:0000256" key="1">
    <source>
        <dbReference type="SAM" id="MobiDB-lite"/>
    </source>
</evidence>
<reference evidence="2 3" key="1">
    <citation type="journal article" date="2016" name="Mol. Biol. Evol.">
        <title>Comparative Genomics of Early-Diverging Mushroom-Forming Fungi Provides Insights into the Origins of Lignocellulose Decay Capabilities.</title>
        <authorList>
            <person name="Nagy L.G."/>
            <person name="Riley R."/>
            <person name="Tritt A."/>
            <person name="Adam C."/>
            <person name="Daum C."/>
            <person name="Floudas D."/>
            <person name="Sun H."/>
            <person name="Yadav J.S."/>
            <person name="Pangilinan J."/>
            <person name="Larsson K.H."/>
            <person name="Matsuura K."/>
            <person name="Barry K."/>
            <person name="Labutti K."/>
            <person name="Kuo R."/>
            <person name="Ohm R.A."/>
            <person name="Bhattacharya S.S."/>
            <person name="Shirouzu T."/>
            <person name="Yoshinaga Y."/>
            <person name="Martin F.M."/>
            <person name="Grigoriev I.V."/>
            <person name="Hibbett D.S."/>
        </authorList>
    </citation>
    <scope>NUCLEOTIDE SEQUENCE [LARGE SCALE GENOMIC DNA]</scope>
    <source>
        <strain evidence="2 3">TUFC12733</strain>
    </source>
</reference>
<evidence type="ECO:0000313" key="3">
    <source>
        <dbReference type="Proteomes" id="UP000076738"/>
    </source>
</evidence>
<dbReference type="EMBL" id="KV417295">
    <property type="protein sequence ID" value="KZO94289.1"/>
    <property type="molecule type" value="Genomic_DNA"/>
</dbReference>
<name>A0A167K5U7_CALVF</name>
<protein>
    <submittedName>
        <fullName evidence="2">Uncharacterized protein</fullName>
    </submittedName>
</protein>
<accession>A0A167K5U7</accession>
<evidence type="ECO:0000313" key="2">
    <source>
        <dbReference type="EMBL" id="KZO94289.1"/>
    </source>
</evidence>
<organism evidence="2 3">
    <name type="scientific">Calocera viscosa (strain TUFC12733)</name>
    <dbReference type="NCBI Taxonomy" id="1330018"/>
    <lineage>
        <taxon>Eukaryota</taxon>
        <taxon>Fungi</taxon>
        <taxon>Dikarya</taxon>
        <taxon>Basidiomycota</taxon>
        <taxon>Agaricomycotina</taxon>
        <taxon>Dacrymycetes</taxon>
        <taxon>Dacrymycetales</taxon>
        <taxon>Dacrymycetaceae</taxon>
        <taxon>Calocera</taxon>
    </lineage>
</organism>
<dbReference type="AlphaFoldDB" id="A0A167K5U7"/>